<name>A0A7Y8AUR5_PSETO</name>
<proteinExistence type="predicted"/>
<gene>
    <name evidence="1" type="ORF">HX787_30630</name>
</gene>
<dbReference type="AlphaFoldDB" id="A0A7Y8AUR5"/>
<dbReference type="GeneID" id="55847265"/>
<reference evidence="1 2" key="1">
    <citation type="submission" date="2020-04" db="EMBL/GenBank/DDBJ databases">
        <title>Molecular characterization of pseudomonads from Agaricus bisporus reveal novel blotch 2 pathogens in Western Europe.</title>
        <authorList>
            <person name="Taparia T."/>
            <person name="Krijger M."/>
            <person name="Haynes E."/>
            <person name="Elpinstone J.G."/>
            <person name="Noble R."/>
            <person name="Van Der Wolf J."/>
        </authorList>
    </citation>
    <scope>NUCLEOTIDE SEQUENCE [LARGE SCALE GENOMIC DNA]</scope>
    <source>
        <strain evidence="1 2">IPO3746</strain>
    </source>
</reference>
<accession>A0A7Y8AUR5</accession>
<comment type="caution">
    <text evidence="1">The sequence shown here is derived from an EMBL/GenBank/DDBJ whole genome shotgun (WGS) entry which is preliminary data.</text>
</comment>
<protein>
    <submittedName>
        <fullName evidence="1">Uncharacterized protein</fullName>
    </submittedName>
</protein>
<organism evidence="1 2">
    <name type="scientific">Pseudomonas tolaasii</name>
    <dbReference type="NCBI Taxonomy" id="29442"/>
    <lineage>
        <taxon>Bacteria</taxon>
        <taxon>Pseudomonadati</taxon>
        <taxon>Pseudomonadota</taxon>
        <taxon>Gammaproteobacteria</taxon>
        <taxon>Pseudomonadales</taxon>
        <taxon>Pseudomonadaceae</taxon>
        <taxon>Pseudomonas</taxon>
    </lineage>
</organism>
<evidence type="ECO:0000313" key="2">
    <source>
        <dbReference type="Proteomes" id="UP000549134"/>
    </source>
</evidence>
<evidence type="ECO:0000313" key="1">
    <source>
        <dbReference type="EMBL" id="NWD40209.1"/>
    </source>
</evidence>
<dbReference type="EMBL" id="JACAQK010000067">
    <property type="protein sequence ID" value="NWD40209.1"/>
    <property type="molecule type" value="Genomic_DNA"/>
</dbReference>
<sequence length="215" mass="23406">MTYGLTFTNSSGVVTLDSEFSRLVVLYSARYGENGVKGAAFPTPITSLEPPLIFARPDVSGGFQWVRLLGGPGNWTGFVNEAAGVGNYFLAAYESKPTAGYGLRLWNGNSKLLFDNGTPCAQFTSVVTTWTFVSAENPSPGRWLYTYLAPASFNTGDYMLINNIAYDLPGNDTFSKLSCGFNYAANTVSVYLQNIGDFRTDSLFLPLLFAKPMPQ</sequence>
<dbReference type="Proteomes" id="UP000549134">
    <property type="component" value="Unassembled WGS sequence"/>
</dbReference>
<dbReference type="RefSeq" id="WP_080520054.1">
    <property type="nucleotide sequence ID" value="NZ_CP020369.1"/>
</dbReference>